<evidence type="ECO:0000259" key="4">
    <source>
        <dbReference type="Pfam" id="PF25973"/>
    </source>
</evidence>
<reference evidence="5 6" key="1">
    <citation type="submission" date="2016-10" db="EMBL/GenBank/DDBJ databases">
        <authorList>
            <person name="Varghese N."/>
            <person name="Submissions S."/>
        </authorList>
    </citation>
    <scope>NUCLEOTIDE SEQUENCE [LARGE SCALE GENOMIC DNA]</scope>
    <source>
        <strain evidence="5 6">CECT 8317</strain>
    </source>
</reference>
<dbReference type="GO" id="GO:1990281">
    <property type="term" value="C:efflux pump complex"/>
    <property type="evidence" value="ECO:0007669"/>
    <property type="project" value="TreeGrafter"/>
</dbReference>
<comment type="caution">
    <text evidence="5">The sequence shown here is derived from an EMBL/GenBank/DDBJ whole genome shotgun (WGS) entry which is preliminary data.</text>
</comment>
<comment type="similarity">
    <text evidence="1">Belongs to the membrane fusion protein (MFP) (TC 8.A.1) family.</text>
</comment>
<feature type="signal peptide" evidence="3">
    <location>
        <begin position="1"/>
        <end position="28"/>
    </location>
</feature>
<feature type="domain" description="CzcB-like barrel-sandwich hybrid" evidence="4">
    <location>
        <begin position="75"/>
        <end position="213"/>
    </location>
</feature>
<keyword evidence="3" id="KW-0732">Signal</keyword>
<gene>
    <name evidence="5" type="ORF">SAMN05216586_102104</name>
</gene>
<keyword evidence="6" id="KW-1185">Reference proteome</keyword>
<dbReference type="InterPro" id="IPR006143">
    <property type="entry name" value="RND_pump_MFP"/>
</dbReference>
<name>A0AAQ1G5J8_9GAMM</name>
<dbReference type="Gene3D" id="2.40.50.100">
    <property type="match status" value="1"/>
</dbReference>
<dbReference type="Gene3D" id="2.40.420.20">
    <property type="match status" value="1"/>
</dbReference>
<protein>
    <submittedName>
        <fullName evidence="5">RND family efflux transporter, MFP subunit</fullName>
    </submittedName>
</protein>
<feature type="chain" id="PRO_5042983129" evidence="3">
    <location>
        <begin position="29"/>
        <end position="365"/>
    </location>
</feature>
<evidence type="ECO:0000313" key="5">
    <source>
        <dbReference type="EMBL" id="SEF85006.1"/>
    </source>
</evidence>
<organism evidence="5 6">
    <name type="scientific">Halopseudomonas aestusnigri</name>
    <dbReference type="NCBI Taxonomy" id="857252"/>
    <lineage>
        <taxon>Bacteria</taxon>
        <taxon>Pseudomonadati</taxon>
        <taxon>Pseudomonadota</taxon>
        <taxon>Gammaproteobacteria</taxon>
        <taxon>Pseudomonadales</taxon>
        <taxon>Pseudomonadaceae</taxon>
        <taxon>Halopseudomonas</taxon>
    </lineage>
</organism>
<dbReference type="NCBIfam" id="TIGR01730">
    <property type="entry name" value="RND_mfp"/>
    <property type="match status" value="1"/>
</dbReference>
<keyword evidence="2" id="KW-0175">Coiled coil</keyword>
<dbReference type="AlphaFoldDB" id="A0AAQ1G5J8"/>
<evidence type="ECO:0000256" key="3">
    <source>
        <dbReference type="SAM" id="SignalP"/>
    </source>
</evidence>
<evidence type="ECO:0000256" key="1">
    <source>
        <dbReference type="ARBA" id="ARBA00009477"/>
    </source>
</evidence>
<dbReference type="GO" id="GO:0015562">
    <property type="term" value="F:efflux transmembrane transporter activity"/>
    <property type="evidence" value="ECO:0007669"/>
    <property type="project" value="TreeGrafter"/>
</dbReference>
<dbReference type="Proteomes" id="UP000243518">
    <property type="component" value="Unassembled WGS sequence"/>
</dbReference>
<dbReference type="Pfam" id="PF25973">
    <property type="entry name" value="BSH_CzcB"/>
    <property type="match status" value="1"/>
</dbReference>
<dbReference type="InterPro" id="IPR058647">
    <property type="entry name" value="BSH_CzcB-like"/>
</dbReference>
<dbReference type="Gene3D" id="2.40.30.170">
    <property type="match status" value="1"/>
</dbReference>
<sequence length="365" mass="38134">MVCASGWQGRCGHFLALSSALIAGLALAGCRAEGVDGPVVAAQERVPVRVAEVAAADQAEMLHFAGSARARQRASLTFQVGGTLASRPLQLGQAVAAGDVLATLYNPQLEPARDAARARLAELQVQAAQARRDLQRTEQLFQRGALSKADQEQQAARLEALQAGVRSARASLQQSEQLNSESRMRAPFDGTIEDLLVEPGEFVAAGQPVLKMAASGGAEVEVLVPAELLQGLEVGQVVPVWSVLRDVQLEGRLAEIGRGASIGSVLYPLVVSLNAQVMAGEALEVGLQPVRKDGLSVPLAAVMRSAEGLSVFRLEGERVERVGIAVAGFEGERALIGEGALAAGDQVVYAGLSRLADGDSVEMLP</sequence>
<evidence type="ECO:0000313" key="6">
    <source>
        <dbReference type="Proteomes" id="UP000243518"/>
    </source>
</evidence>
<feature type="coiled-coil region" evidence="2">
    <location>
        <begin position="113"/>
        <end position="178"/>
    </location>
</feature>
<evidence type="ECO:0000256" key="2">
    <source>
        <dbReference type="SAM" id="Coils"/>
    </source>
</evidence>
<dbReference type="PANTHER" id="PTHR30469:SF15">
    <property type="entry name" value="HLYD FAMILY OF SECRETION PROTEINS"/>
    <property type="match status" value="1"/>
</dbReference>
<dbReference type="Gene3D" id="1.10.287.470">
    <property type="entry name" value="Helix hairpin bin"/>
    <property type="match status" value="1"/>
</dbReference>
<accession>A0AAQ1G5J8</accession>
<dbReference type="SUPFAM" id="SSF111369">
    <property type="entry name" value="HlyD-like secretion proteins"/>
    <property type="match status" value="1"/>
</dbReference>
<dbReference type="PANTHER" id="PTHR30469">
    <property type="entry name" value="MULTIDRUG RESISTANCE PROTEIN MDTA"/>
    <property type="match status" value="1"/>
</dbReference>
<dbReference type="EMBL" id="FNVE01000002">
    <property type="protein sequence ID" value="SEF85006.1"/>
    <property type="molecule type" value="Genomic_DNA"/>
</dbReference>
<proteinExistence type="inferred from homology"/>